<sequence>MPITDFSGAAAADDFLAVEESNTLDAHMVGVLQRIADVKTYPADTTLVHQGERERTFYVVDSGSVVVLRRTEDGEDRQLGLLGPRQSFGEMALVDDSPRLATVRTLTETTVLEVTADRFKALLHTDPDLAFHITRRILSNLRKLDQLALHDLRTKNELLQQAYQDLQAAQLVLIEKKRLEREMELAAEMQRSLLPAVLPSYPDYHFTSYLAPARHVGGDLFDVRALDEEHVALLIADVADKGVHAALLMAVTRTLFFQEALRSLSPRDVVYAVHQGLLSIGGATEGYGMDAFVTAFYAVLHRPSGRLRYVRAAQDRPLLLRRGEPVVALPGDGRFLGMLPDLTLQEHETTLRPGDFLLLYSDGVPDARNTHDEAYGLEQLKSALRAALERDENRVMDWLVGDINRWRAGAPAFDDVTMLLVRALDG</sequence>
<dbReference type="InterPro" id="IPR018490">
    <property type="entry name" value="cNMP-bd_dom_sf"/>
</dbReference>
<keyword evidence="4" id="KW-1185">Reference proteome</keyword>
<dbReference type="SUPFAM" id="SSF51206">
    <property type="entry name" value="cAMP-binding domain-like"/>
    <property type="match status" value="1"/>
</dbReference>
<evidence type="ECO:0000313" key="3">
    <source>
        <dbReference type="EMBL" id="CUS02170.2"/>
    </source>
</evidence>
<dbReference type="CDD" id="cd00038">
    <property type="entry name" value="CAP_ED"/>
    <property type="match status" value="1"/>
</dbReference>
<dbReference type="KEGG" id="pbf:CFX0092_A0289"/>
<dbReference type="InterPro" id="IPR000595">
    <property type="entry name" value="cNMP-bd_dom"/>
</dbReference>
<gene>
    <name evidence="3" type="ORF">CFX0092_A0289</name>
</gene>
<dbReference type="PANTHER" id="PTHR43156:SF2">
    <property type="entry name" value="STAGE II SPORULATION PROTEIN E"/>
    <property type="match status" value="1"/>
</dbReference>
<dbReference type="InterPro" id="IPR052016">
    <property type="entry name" value="Bact_Sigma-Reg"/>
</dbReference>
<dbReference type="EMBL" id="LN890655">
    <property type="protein sequence ID" value="CUS02170.2"/>
    <property type="molecule type" value="Genomic_DNA"/>
</dbReference>
<dbReference type="SUPFAM" id="SSF81606">
    <property type="entry name" value="PP2C-like"/>
    <property type="match status" value="1"/>
</dbReference>
<evidence type="ECO:0000256" key="1">
    <source>
        <dbReference type="ARBA" id="ARBA00022801"/>
    </source>
</evidence>
<accession>A0A160T1D2</accession>
<feature type="domain" description="Cyclic nucleotide-binding" evidence="2">
    <location>
        <begin position="39"/>
        <end position="140"/>
    </location>
</feature>
<dbReference type="InterPro" id="IPR036457">
    <property type="entry name" value="PPM-type-like_dom_sf"/>
</dbReference>
<dbReference type="Pfam" id="PF07228">
    <property type="entry name" value="SpoIIE"/>
    <property type="match status" value="1"/>
</dbReference>
<protein>
    <submittedName>
        <fullName evidence="3">Cyclic nucleotide-binding protein</fullName>
    </submittedName>
</protein>
<dbReference type="Proteomes" id="UP000215027">
    <property type="component" value="Chromosome I"/>
</dbReference>
<dbReference type="Gene3D" id="2.60.120.10">
    <property type="entry name" value="Jelly Rolls"/>
    <property type="match status" value="1"/>
</dbReference>
<dbReference type="Gene3D" id="3.60.40.10">
    <property type="entry name" value="PPM-type phosphatase domain"/>
    <property type="match status" value="1"/>
</dbReference>
<reference evidence="3" key="1">
    <citation type="submission" date="2016-01" db="EMBL/GenBank/DDBJ databases">
        <authorList>
            <person name="Mcilroy J.S."/>
            <person name="Karst M S."/>
            <person name="Albertsen M."/>
        </authorList>
    </citation>
    <scope>NUCLEOTIDE SEQUENCE</scope>
    <source>
        <strain evidence="3">Cfx-K</strain>
    </source>
</reference>
<dbReference type="Pfam" id="PF00027">
    <property type="entry name" value="cNMP_binding"/>
    <property type="match status" value="1"/>
</dbReference>
<dbReference type="PROSITE" id="PS50042">
    <property type="entry name" value="CNMP_BINDING_3"/>
    <property type="match status" value="1"/>
</dbReference>
<organism evidence="3 4">
    <name type="scientific">Candidatus Promineifilum breve</name>
    <dbReference type="NCBI Taxonomy" id="1806508"/>
    <lineage>
        <taxon>Bacteria</taxon>
        <taxon>Bacillati</taxon>
        <taxon>Chloroflexota</taxon>
        <taxon>Ardenticatenia</taxon>
        <taxon>Candidatus Promineifilales</taxon>
        <taxon>Candidatus Promineifilaceae</taxon>
        <taxon>Candidatus Promineifilum</taxon>
    </lineage>
</organism>
<name>A0A160T1D2_9CHLR</name>
<dbReference type="AlphaFoldDB" id="A0A160T1D2"/>
<dbReference type="RefSeq" id="WP_162292424.1">
    <property type="nucleotide sequence ID" value="NZ_LN890655.1"/>
</dbReference>
<proteinExistence type="predicted"/>
<evidence type="ECO:0000313" key="4">
    <source>
        <dbReference type="Proteomes" id="UP000215027"/>
    </source>
</evidence>
<dbReference type="PANTHER" id="PTHR43156">
    <property type="entry name" value="STAGE II SPORULATION PROTEIN E-RELATED"/>
    <property type="match status" value="1"/>
</dbReference>
<keyword evidence="1" id="KW-0378">Hydrolase</keyword>
<dbReference type="SMART" id="SM00331">
    <property type="entry name" value="PP2C_SIG"/>
    <property type="match status" value="1"/>
</dbReference>
<dbReference type="GO" id="GO:0016791">
    <property type="term" value="F:phosphatase activity"/>
    <property type="evidence" value="ECO:0007669"/>
    <property type="project" value="TreeGrafter"/>
</dbReference>
<evidence type="ECO:0000259" key="2">
    <source>
        <dbReference type="PROSITE" id="PS50042"/>
    </source>
</evidence>
<dbReference type="InterPro" id="IPR014710">
    <property type="entry name" value="RmlC-like_jellyroll"/>
</dbReference>
<dbReference type="InterPro" id="IPR001932">
    <property type="entry name" value="PPM-type_phosphatase-like_dom"/>
</dbReference>
<dbReference type="SMART" id="SM00100">
    <property type="entry name" value="cNMP"/>
    <property type="match status" value="1"/>
</dbReference>